<proteinExistence type="predicted"/>
<feature type="compositionally biased region" description="Polar residues" evidence="1">
    <location>
        <begin position="385"/>
        <end position="395"/>
    </location>
</feature>
<dbReference type="AlphaFoldDB" id="A0A2Z4AJ26"/>
<name>A0A2Z4AJ26_9BACT</name>
<evidence type="ECO:0000256" key="1">
    <source>
        <dbReference type="SAM" id="MobiDB-lite"/>
    </source>
</evidence>
<dbReference type="KEGG" id="mtar:DF168_01633"/>
<accession>A0A2Z4AJ26</accession>
<protein>
    <submittedName>
        <fullName evidence="2">Uncharacterized protein</fullName>
    </submittedName>
</protein>
<dbReference type="EMBL" id="CP029803">
    <property type="protein sequence ID" value="AWT60424.1"/>
    <property type="molecule type" value="Genomic_DNA"/>
</dbReference>
<feature type="region of interest" description="Disordered" evidence="1">
    <location>
        <begin position="384"/>
        <end position="407"/>
    </location>
</feature>
<sequence length="407" mass="46370">MQWGKFYTQTCAGIFGLIAGLIPAELGSQTDSSPQLVTPDFSGWWIVNEPEGDTFYLIVKKMGRASSFYSGPASNVIDKGTWILKDNRLFLRWENGFRDIIIKKERRYFRHSYFPHTSLDAEPDKIARAHRLSKKRVGSLTVSDRDKRATTAEPQNTDSHTSRSEFVGFWETRRGKNNPIFYFLERGGKISRSESSRKGANIDEGEWGQYGSEIRIEWETDPPEMIRKNSEGFEFTGTAGTNRIFTAPIVRIDPNQGRGYFNLSLGPTATSDAFVGFWRIPDEKQPYFVHIDLWSHVTRTRFDGETSIRKLKGRWTMLNDGVHIVWQNGSQATLTETPDGKSFGFSSFPEGASLPQFNESEIEVEKVSEKEYDRYISDILDKIQARQQSEPSRSATGKGRKKTVPPN</sequence>
<organism evidence="2 3">
    <name type="scientific">Candidatus Moanibacter tarae</name>
    <dbReference type="NCBI Taxonomy" id="2200854"/>
    <lineage>
        <taxon>Bacteria</taxon>
        <taxon>Pseudomonadati</taxon>
        <taxon>Verrucomicrobiota</taxon>
        <taxon>Opitutia</taxon>
        <taxon>Puniceicoccales</taxon>
        <taxon>Puniceicoccales incertae sedis</taxon>
        <taxon>Candidatus Moanibacter</taxon>
    </lineage>
</organism>
<dbReference type="Proteomes" id="UP000247465">
    <property type="component" value="Chromosome"/>
</dbReference>
<evidence type="ECO:0000313" key="3">
    <source>
        <dbReference type="Proteomes" id="UP000247465"/>
    </source>
</evidence>
<feature type="region of interest" description="Disordered" evidence="1">
    <location>
        <begin position="137"/>
        <end position="164"/>
    </location>
</feature>
<gene>
    <name evidence="2" type="ORF">DF168_01633</name>
</gene>
<reference evidence="2 3" key="1">
    <citation type="submission" date="2018-06" db="EMBL/GenBank/DDBJ databases">
        <title>Draft Genome Sequence of a Novel Marine Bacterium Related to the Verrucomicrobia.</title>
        <authorList>
            <person name="Vosseberg J."/>
            <person name="Martijn J."/>
            <person name="Ettema T.J.G."/>
        </authorList>
    </citation>
    <scope>NUCLEOTIDE SEQUENCE [LARGE SCALE GENOMIC DNA]</scope>
    <source>
        <strain evidence="2">TARA_B100001123</strain>
    </source>
</reference>
<feature type="compositionally biased region" description="Basic residues" evidence="1">
    <location>
        <begin position="398"/>
        <end position="407"/>
    </location>
</feature>
<evidence type="ECO:0000313" key="2">
    <source>
        <dbReference type="EMBL" id="AWT60424.1"/>
    </source>
</evidence>